<dbReference type="STRING" id="857342.A0A2T3AV84"/>
<feature type="signal peptide" evidence="1">
    <location>
        <begin position="1"/>
        <end position="24"/>
    </location>
</feature>
<accession>A0A2T3AV84</accession>
<dbReference type="OrthoDB" id="5218218at2759"/>
<dbReference type="EMBL" id="KZ679015">
    <property type="protein sequence ID" value="PSS12578.1"/>
    <property type="molecule type" value="Genomic_DNA"/>
</dbReference>
<dbReference type="GeneID" id="36572630"/>
<evidence type="ECO:0000313" key="2">
    <source>
        <dbReference type="EMBL" id="PSS12578.1"/>
    </source>
</evidence>
<dbReference type="Proteomes" id="UP000241818">
    <property type="component" value="Unassembled WGS sequence"/>
</dbReference>
<protein>
    <submittedName>
        <fullName evidence="2">Uncharacterized protein</fullName>
    </submittedName>
</protein>
<dbReference type="InParanoid" id="A0A2T3AV84"/>
<proteinExistence type="predicted"/>
<feature type="chain" id="PRO_5015625443" evidence="1">
    <location>
        <begin position="25"/>
        <end position="244"/>
    </location>
</feature>
<reference evidence="2 3" key="1">
    <citation type="journal article" date="2018" name="New Phytol.">
        <title>Comparative genomics and transcriptomics depict ericoid mycorrhizal fungi as versatile saprotrophs and plant mutualists.</title>
        <authorList>
            <person name="Martino E."/>
            <person name="Morin E."/>
            <person name="Grelet G.A."/>
            <person name="Kuo A."/>
            <person name="Kohler A."/>
            <person name="Daghino S."/>
            <person name="Barry K.W."/>
            <person name="Cichocki N."/>
            <person name="Clum A."/>
            <person name="Dockter R.B."/>
            <person name="Hainaut M."/>
            <person name="Kuo R.C."/>
            <person name="LaButti K."/>
            <person name="Lindahl B.D."/>
            <person name="Lindquist E.A."/>
            <person name="Lipzen A."/>
            <person name="Khouja H.R."/>
            <person name="Magnuson J."/>
            <person name="Murat C."/>
            <person name="Ohm R.A."/>
            <person name="Singer S.W."/>
            <person name="Spatafora J.W."/>
            <person name="Wang M."/>
            <person name="Veneault-Fourrey C."/>
            <person name="Henrissat B."/>
            <person name="Grigoriev I.V."/>
            <person name="Martin F.M."/>
            <person name="Perotto S."/>
        </authorList>
    </citation>
    <scope>NUCLEOTIDE SEQUENCE [LARGE SCALE GENOMIC DNA]</scope>
    <source>
        <strain evidence="2 3">ATCC 22711</strain>
    </source>
</reference>
<dbReference type="AlphaFoldDB" id="A0A2T3AV84"/>
<organism evidence="2 3">
    <name type="scientific">Amorphotheca resinae ATCC 22711</name>
    <dbReference type="NCBI Taxonomy" id="857342"/>
    <lineage>
        <taxon>Eukaryota</taxon>
        <taxon>Fungi</taxon>
        <taxon>Dikarya</taxon>
        <taxon>Ascomycota</taxon>
        <taxon>Pezizomycotina</taxon>
        <taxon>Leotiomycetes</taxon>
        <taxon>Helotiales</taxon>
        <taxon>Amorphothecaceae</taxon>
        <taxon>Amorphotheca</taxon>
    </lineage>
</organism>
<dbReference type="RefSeq" id="XP_024718576.1">
    <property type="nucleotide sequence ID" value="XM_024864549.1"/>
</dbReference>
<gene>
    <name evidence="2" type="ORF">M430DRAFT_21654</name>
</gene>
<evidence type="ECO:0000256" key="1">
    <source>
        <dbReference type="SAM" id="SignalP"/>
    </source>
</evidence>
<keyword evidence="1" id="KW-0732">Signal</keyword>
<evidence type="ECO:0000313" key="3">
    <source>
        <dbReference type="Proteomes" id="UP000241818"/>
    </source>
</evidence>
<sequence>MRYSLFKAAAVTLLSLGGSFFTQGFPSPIRDISSLDLAKRSDGWDQLDRRTRSAVPDITRSYTIDPALKTPSGDGWTLYWIVPSVFDNVGGLSRKEIHDVYGAAEIGYNIASKSMGVLQANTKMPQNRPGVPLREMLLALWKDHAKQRLANLKHIVYQNIQNDEVVSVLREAIVKMGNPKSKQVTVKASATTDPEKETFELLSNTVFGIGAAKMVNDYVGMEGRTVVSITVSTMWDLRMTINLS</sequence>
<keyword evidence="3" id="KW-1185">Reference proteome</keyword>
<name>A0A2T3AV84_AMORE</name>